<dbReference type="RefSeq" id="WP_197549357.1">
    <property type="nucleotide sequence ID" value="NZ_CP063164.1"/>
</dbReference>
<evidence type="ECO:0000313" key="1">
    <source>
        <dbReference type="EMBL" id="QOR62539.1"/>
    </source>
</evidence>
<proteinExistence type="predicted"/>
<dbReference type="KEGG" id="sinu:IMZ28_03460"/>
<protein>
    <submittedName>
        <fullName evidence="1">Uncharacterized protein</fullName>
    </submittedName>
</protein>
<dbReference type="AlphaFoldDB" id="A0A7M1S756"/>
<reference evidence="1 2" key="1">
    <citation type="submission" date="2020-10" db="EMBL/GenBank/DDBJ databases">
        <title>The genome of sulfurovum sp.</title>
        <authorList>
            <person name="Xie S."/>
            <person name="Shao Z."/>
            <person name="Jiang L."/>
        </authorList>
    </citation>
    <scope>NUCLEOTIDE SEQUENCE [LARGE SCALE GENOMIC DNA]</scope>
    <source>
        <strain evidence="1 2">ST-419</strain>
    </source>
</reference>
<dbReference type="Proteomes" id="UP000595074">
    <property type="component" value="Chromosome"/>
</dbReference>
<organism evidence="1 2">
    <name type="scientific">Sulfurovum indicum</name>
    <dbReference type="NCBI Taxonomy" id="2779528"/>
    <lineage>
        <taxon>Bacteria</taxon>
        <taxon>Pseudomonadati</taxon>
        <taxon>Campylobacterota</taxon>
        <taxon>Epsilonproteobacteria</taxon>
        <taxon>Campylobacterales</taxon>
        <taxon>Sulfurovaceae</taxon>
        <taxon>Sulfurovum</taxon>
    </lineage>
</organism>
<name>A0A7M1S756_9BACT</name>
<accession>A0A7M1S756</accession>
<gene>
    <name evidence="1" type="ORF">IMZ28_03460</name>
</gene>
<sequence length="76" mass="8722">MSSNACFVTQVATKEILLRVTNVCGECYADLHEGDTIHYDMQNYRFLCNCCQEKLCSMMNEECEIVHDEAEPSLFC</sequence>
<dbReference type="EMBL" id="CP063164">
    <property type="protein sequence ID" value="QOR62539.1"/>
    <property type="molecule type" value="Genomic_DNA"/>
</dbReference>
<evidence type="ECO:0000313" key="2">
    <source>
        <dbReference type="Proteomes" id="UP000595074"/>
    </source>
</evidence>
<keyword evidence="2" id="KW-1185">Reference proteome</keyword>